<comment type="caution">
    <text evidence="1">The sequence shown here is derived from an EMBL/GenBank/DDBJ whole genome shotgun (WGS) entry which is preliminary data.</text>
</comment>
<organism evidence="1 2">
    <name type="scientific">Catharanthus roseus</name>
    <name type="common">Madagascar periwinkle</name>
    <name type="synonym">Vinca rosea</name>
    <dbReference type="NCBI Taxonomy" id="4058"/>
    <lineage>
        <taxon>Eukaryota</taxon>
        <taxon>Viridiplantae</taxon>
        <taxon>Streptophyta</taxon>
        <taxon>Embryophyta</taxon>
        <taxon>Tracheophyta</taxon>
        <taxon>Spermatophyta</taxon>
        <taxon>Magnoliopsida</taxon>
        <taxon>eudicotyledons</taxon>
        <taxon>Gunneridae</taxon>
        <taxon>Pentapetalae</taxon>
        <taxon>asterids</taxon>
        <taxon>lamiids</taxon>
        <taxon>Gentianales</taxon>
        <taxon>Apocynaceae</taxon>
        <taxon>Rauvolfioideae</taxon>
        <taxon>Vinceae</taxon>
        <taxon>Catharanthinae</taxon>
        <taxon>Catharanthus</taxon>
    </lineage>
</organism>
<dbReference type="Proteomes" id="UP001060085">
    <property type="component" value="Linkage Group LG07"/>
</dbReference>
<name>A0ACC0A0K9_CATRO</name>
<proteinExistence type="predicted"/>
<reference evidence="2" key="1">
    <citation type="journal article" date="2023" name="Nat. Plants">
        <title>Single-cell RNA sequencing provides a high-resolution roadmap for understanding the multicellular compartmentation of specialized metabolism.</title>
        <authorList>
            <person name="Sun S."/>
            <person name="Shen X."/>
            <person name="Li Y."/>
            <person name="Li Y."/>
            <person name="Wang S."/>
            <person name="Li R."/>
            <person name="Zhang H."/>
            <person name="Shen G."/>
            <person name="Guo B."/>
            <person name="Wei J."/>
            <person name="Xu J."/>
            <person name="St-Pierre B."/>
            <person name="Chen S."/>
            <person name="Sun C."/>
        </authorList>
    </citation>
    <scope>NUCLEOTIDE SEQUENCE [LARGE SCALE GENOMIC DNA]</scope>
</reference>
<dbReference type="EMBL" id="CM044707">
    <property type="protein sequence ID" value="KAI5653780.1"/>
    <property type="molecule type" value="Genomic_DNA"/>
</dbReference>
<evidence type="ECO:0000313" key="2">
    <source>
        <dbReference type="Proteomes" id="UP001060085"/>
    </source>
</evidence>
<accession>A0ACC0A0K9</accession>
<evidence type="ECO:0000313" key="1">
    <source>
        <dbReference type="EMBL" id="KAI5653780.1"/>
    </source>
</evidence>
<keyword evidence="2" id="KW-1185">Reference proteome</keyword>
<protein>
    <submittedName>
        <fullName evidence="1">Uncharacterized protein</fullName>
    </submittedName>
</protein>
<sequence length="173" mass="20541">MRMKMMKRKIWLLWFKSSKKSARKLSTKREEISIKERRTKFLTLQGEVKGLIGAWDQDSSESEGEEKDNMYFMALESEVQSSPSNFSSFIIDDDDDDDPNSMLIEMYDELKKIFKRNKELKNKIDDLLNENSKLICENKTRESLEVLKNEKDFSNKEFQNLVLENKNLCEKFL</sequence>
<gene>
    <name evidence="1" type="ORF">M9H77_30967</name>
</gene>